<evidence type="ECO:0000313" key="2">
    <source>
        <dbReference type="EMBL" id="UOQ91750.1"/>
    </source>
</evidence>
<dbReference type="EMBL" id="CP095074">
    <property type="protein sequence ID" value="UOQ91750.1"/>
    <property type="molecule type" value="Genomic_DNA"/>
</dbReference>
<proteinExistence type="predicted"/>
<feature type="domain" description="N-acetyltransferase" evidence="1">
    <location>
        <begin position="3"/>
        <end position="145"/>
    </location>
</feature>
<dbReference type="InterPro" id="IPR050276">
    <property type="entry name" value="MshD_Acetyltransferase"/>
</dbReference>
<name>A0ABY4GUB6_9BACI</name>
<dbReference type="CDD" id="cd04301">
    <property type="entry name" value="NAT_SF"/>
    <property type="match status" value="1"/>
</dbReference>
<dbReference type="Pfam" id="PF00583">
    <property type="entry name" value="Acetyltransf_1"/>
    <property type="match status" value="1"/>
</dbReference>
<keyword evidence="3" id="KW-1185">Reference proteome</keyword>
<dbReference type="RefSeq" id="WP_244751361.1">
    <property type="nucleotide sequence ID" value="NZ_CP095074.1"/>
</dbReference>
<dbReference type="SUPFAM" id="SSF55729">
    <property type="entry name" value="Acyl-CoA N-acyltransferases (Nat)"/>
    <property type="match status" value="1"/>
</dbReference>
<dbReference type="PROSITE" id="PS51186">
    <property type="entry name" value="GNAT"/>
    <property type="match status" value="1"/>
</dbReference>
<dbReference type="Gene3D" id="3.40.630.30">
    <property type="match status" value="1"/>
</dbReference>
<evidence type="ECO:0000313" key="3">
    <source>
        <dbReference type="Proteomes" id="UP000831880"/>
    </source>
</evidence>
<dbReference type="PANTHER" id="PTHR43617">
    <property type="entry name" value="L-AMINO ACID N-ACETYLTRANSFERASE"/>
    <property type="match status" value="1"/>
</dbReference>
<reference evidence="2 3" key="1">
    <citation type="submission" date="2022-04" db="EMBL/GenBank/DDBJ databases">
        <title>Halobacillus sp. isolated from saltern.</title>
        <authorList>
            <person name="Won M."/>
            <person name="Lee C.-M."/>
            <person name="Woen H.-Y."/>
            <person name="Kwon S.-W."/>
        </authorList>
    </citation>
    <scope>NUCLEOTIDE SEQUENCE [LARGE SCALE GENOMIC DNA]</scope>
    <source>
        <strain evidence="2 3">SSTM10-2</strain>
    </source>
</reference>
<evidence type="ECO:0000259" key="1">
    <source>
        <dbReference type="PROSITE" id="PS51186"/>
    </source>
</evidence>
<gene>
    <name evidence="2" type="ORF">MUO14_14510</name>
</gene>
<dbReference type="Proteomes" id="UP000831880">
    <property type="component" value="Chromosome"/>
</dbReference>
<protein>
    <submittedName>
        <fullName evidence="2">GNAT family N-acetyltransferase</fullName>
    </submittedName>
</protein>
<sequence length="145" mass="16821">MPAIIRQPKEKDLMHLTRYAIEFPQPSNLKNNEWMRERKFWAADRLLDDDDVKKLLIAESGGKMVGYIYGVIHEQKDGEIQEIYVDEFYRREGIGTCLYQALVDWMSEEGTEVVNLSAPVGSEKIEKLMTSLGFKPVGKVYQKYL</sequence>
<accession>A0ABY4GUB6</accession>
<dbReference type="PANTHER" id="PTHR43617:SF34">
    <property type="entry name" value="PUTATIVE-RELATED"/>
    <property type="match status" value="1"/>
</dbReference>
<dbReference type="InterPro" id="IPR000182">
    <property type="entry name" value="GNAT_dom"/>
</dbReference>
<dbReference type="InterPro" id="IPR016181">
    <property type="entry name" value="Acyl_CoA_acyltransferase"/>
</dbReference>
<organism evidence="2 3">
    <name type="scientific">Halobacillus shinanisalinarum</name>
    <dbReference type="NCBI Taxonomy" id="2932258"/>
    <lineage>
        <taxon>Bacteria</taxon>
        <taxon>Bacillati</taxon>
        <taxon>Bacillota</taxon>
        <taxon>Bacilli</taxon>
        <taxon>Bacillales</taxon>
        <taxon>Bacillaceae</taxon>
        <taxon>Halobacillus</taxon>
    </lineage>
</organism>